<feature type="compositionally biased region" description="Pro residues" evidence="1">
    <location>
        <begin position="158"/>
        <end position="168"/>
    </location>
</feature>
<dbReference type="Pfam" id="PF01391">
    <property type="entry name" value="Collagen"/>
    <property type="match status" value="1"/>
</dbReference>
<organism evidence="3 4">
    <name type="scientific">Folsomia candida</name>
    <name type="common">Springtail</name>
    <dbReference type="NCBI Taxonomy" id="158441"/>
    <lineage>
        <taxon>Eukaryota</taxon>
        <taxon>Metazoa</taxon>
        <taxon>Ecdysozoa</taxon>
        <taxon>Arthropoda</taxon>
        <taxon>Hexapoda</taxon>
        <taxon>Collembola</taxon>
        <taxon>Entomobryomorpha</taxon>
        <taxon>Isotomoidea</taxon>
        <taxon>Isotomidae</taxon>
        <taxon>Proisotominae</taxon>
        <taxon>Folsomia</taxon>
    </lineage>
</organism>
<dbReference type="Proteomes" id="UP000198287">
    <property type="component" value="Unassembled WGS sequence"/>
</dbReference>
<gene>
    <name evidence="3" type="ORF">Fcan01_26351</name>
</gene>
<feature type="region of interest" description="Disordered" evidence="1">
    <location>
        <begin position="115"/>
        <end position="210"/>
    </location>
</feature>
<feature type="region of interest" description="Disordered" evidence="1">
    <location>
        <begin position="72"/>
        <end position="91"/>
    </location>
</feature>
<dbReference type="EMBL" id="LNIX01000042">
    <property type="protein sequence ID" value="OXA39015.1"/>
    <property type="molecule type" value="Genomic_DNA"/>
</dbReference>
<reference evidence="3 4" key="1">
    <citation type="submission" date="2015-12" db="EMBL/GenBank/DDBJ databases">
        <title>The genome of Folsomia candida.</title>
        <authorList>
            <person name="Faddeeva A."/>
            <person name="Derks M.F."/>
            <person name="Anvar Y."/>
            <person name="Smit S."/>
            <person name="Van Straalen N."/>
            <person name="Roelofs D."/>
        </authorList>
    </citation>
    <scope>NUCLEOTIDE SEQUENCE [LARGE SCALE GENOMIC DNA]</scope>
    <source>
        <strain evidence="3 4">VU population</strain>
        <tissue evidence="3">Whole body</tissue>
    </source>
</reference>
<dbReference type="PANTHER" id="PTHR24637">
    <property type="entry name" value="COLLAGEN"/>
    <property type="match status" value="1"/>
</dbReference>
<feature type="signal peptide" evidence="2">
    <location>
        <begin position="1"/>
        <end position="37"/>
    </location>
</feature>
<evidence type="ECO:0000256" key="1">
    <source>
        <dbReference type="SAM" id="MobiDB-lite"/>
    </source>
</evidence>
<keyword evidence="3" id="KW-0176">Collagen</keyword>
<proteinExistence type="predicted"/>
<keyword evidence="4" id="KW-1185">Reference proteome</keyword>
<name>A0A226D0A5_FOLCA</name>
<sequence>MLFCFSLFSCRPIKMKSCSSLFLAVVLALLLVGVAVGQEDQPEAGDDGNERDVRQFYGFKIGGRSYGFNKGGASSGGYNKGEEENDDKGRCSCTSEISELRSELQKLRREFVEFKKSDFKGPPGPRGIPGIPGERGPSGPVGPPGKNGYPGKDGPIGPIGPPGQPGPPGASANEGYYDKETGSIDSGGGAYKGRRAREHPGDEDMFPYQM</sequence>
<evidence type="ECO:0000313" key="4">
    <source>
        <dbReference type="Proteomes" id="UP000198287"/>
    </source>
</evidence>
<dbReference type="AlphaFoldDB" id="A0A226D0A5"/>
<protein>
    <submittedName>
        <fullName evidence="3">Collagen alpha-2(I) chain (S)</fullName>
    </submittedName>
</protein>
<evidence type="ECO:0000313" key="3">
    <source>
        <dbReference type="EMBL" id="OXA39015.1"/>
    </source>
</evidence>
<feature type="compositionally biased region" description="Low complexity" evidence="1">
    <location>
        <begin position="128"/>
        <end position="138"/>
    </location>
</feature>
<feature type="chain" id="PRO_5013053394" evidence="2">
    <location>
        <begin position="38"/>
        <end position="210"/>
    </location>
</feature>
<dbReference type="PANTHER" id="PTHR24637:SF428">
    <property type="entry name" value="SCAVENGER RECEPTOR CLASS A MEMBER 3"/>
    <property type="match status" value="1"/>
</dbReference>
<comment type="caution">
    <text evidence="3">The sequence shown here is derived from an EMBL/GenBank/DDBJ whole genome shotgun (WGS) entry which is preliminary data.</text>
</comment>
<feature type="compositionally biased region" description="Acidic residues" evidence="1">
    <location>
        <begin position="201"/>
        <end position="210"/>
    </location>
</feature>
<keyword evidence="2" id="KW-0732">Signal</keyword>
<dbReference type="GO" id="GO:0005581">
    <property type="term" value="C:collagen trimer"/>
    <property type="evidence" value="ECO:0007669"/>
    <property type="project" value="UniProtKB-KW"/>
</dbReference>
<dbReference type="InterPro" id="IPR008160">
    <property type="entry name" value="Collagen"/>
</dbReference>
<evidence type="ECO:0000256" key="2">
    <source>
        <dbReference type="SAM" id="SignalP"/>
    </source>
</evidence>
<accession>A0A226D0A5</accession>